<accession>A0ABT6ZT04</accession>
<dbReference type="CDD" id="cd01097">
    <property type="entry name" value="Tetrahydromethanopterin_reductase"/>
    <property type="match status" value="1"/>
</dbReference>
<evidence type="ECO:0000313" key="4">
    <source>
        <dbReference type="EMBL" id="MDJ1132197.1"/>
    </source>
</evidence>
<dbReference type="EC" id="1.-.-.-" evidence="4"/>
<dbReference type="SUPFAM" id="SSF51679">
    <property type="entry name" value="Bacterial luciferase-like"/>
    <property type="match status" value="1"/>
</dbReference>
<evidence type="ECO:0000313" key="5">
    <source>
        <dbReference type="Proteomes" id="UP001214441"/>
    </source>
</evidence>
<name>A0ABT6ZT04_9ACTN</name>
<feature type="compositionally biased region" description="Low complexity" evidence="2">
    <location>
        <begin position="219"/>
        <end position="230"/>
    </location>
</feature>
<dbReference type="InterPro" id="IPR050564">
    <property type="entry name" value="F420-G6PD/mer"/>
</dbReference>
<dbReference type="Proteomes" id="UP001214441">
    <property type="component" value="Unassembled WGS sequence"/>
</dbReference>
<feature type="domain" description="Luciferase-like" evidence="3">
    <location>
        <begin position="8"/>
        <end position="306"/>
    </location>
</feature>
<dbReference type="RefSeq" id="WP_274042648.1">
    <property type="nucleotide sequence ID" value="NZ_JANCPR020000007.1"/>
</dbReference>
<dbReference type="PANTHER" id="PTHR43244:SF1">
    <property type="entry name" value="5,10-METHYLENETETRAHYDROMETHANOPTERIN REDUCTASE"/>
    <property type="match status" value="1"/>
</dbReference>
<protein>
    <submittedName>
        <fullName evidence="4">TIGR03557 family F420-dependent LLM class oxidoreductase</fullName>
        <ecNumber evidence="4">1.-.-.-</ecNumber>
    </submittedName>
</protein>
<dbReference type="Pfam" id="PF00296">
    <property type="entry name" value="Bac_luciferase"/>
    <property type="match status" value="1"/>
</dbReference>
<dbReference type="PANTHER" id="PTHR43244">
    <property type="match status" value="1"/>
</dbReference>
<keyword evidence="1 4" id="KW-0560">Oxidoreductase</keyword>
<sequence length="335" mass="36568">MTRYGYFLSSEESGPHELVEHARLAEQAGFEGLWISDHFHPWNDEQGESPFVWSVIGALAEAVRLPVETAVTCPTVRLHPAVVAQAAATSAALLDGRFRLGIGTGEALNEQILGDAWPPAGVRLEMLEEAVHVMRALFTGKETNHHGKHYTVENARLYTLPEQPVPLDVSAFGPRSVEIAARIGDGLITMAPDEKVISRFHAAASEASQGADGSEGSERSGPSGRPVSGGLKVCWDTDREEAVRTVHRLWPNQFLPGELGQVLRTPRHFEQAAQLVTEETVSSSAVCGNDADEHVRALRAFADAGCDWVYVNQIGPNRLGFFDFYRNEVLPRLNG</sequence>
<dbReference type="InterPro" id="IPR036661">
    <property type="entry name" value="Luciferase-like_sf"/>
</dbReference>
<reference evidence="4 5" key="1">
    <citation type="submission" date="2023-05" db="EMBL/GenBank/DDBJ databases">
        <title>Streptantibioticus silvisoli sp. nov., acidotolerant actinomycetes 1 from pine litter.</title>
        <authorList>
            <person name="Swiecimska M."/>
            <person name="Golinska P."/>
            <person name="Sangal V."/>
            <person name="Wachnowicz B."/>
            <person name="Goodfellow M."/>
        </authorList>
    </citation>
    <scope>NUCLEOTIDE SEQUENCE [LARGE SCALE GENOMIC DNA]</scope>
    <source>
        <strain evidence="4 5">DSM 42109</strain>
    </source>
</reference>
<keyword evidence="5" id="KW-1185">Reference proteome</keyword>
<evidence type="ECO:0000256" key="1">
    <source>
        <dbReference type="ARBA" id="ARBA00023002"/>
    </source>
</evidence>
<comment type="caution">
    <text evidence="4">The sequence shown here is derived from an EMBL/GenBank/DDBJ whole genome shotgun (WGS) entry which is preliminary data.</text>
</comment>
<dbReference type="Gene3D" id="3.20.20.30">
    <property type="entry name" value="Luciferase-like domain"/>
    <property type="match status" value="1"/>
</dbReference>
<gene>
    <name evidence="4" type="ORF">NMN56_009585</name>
</gene>
<evidence type="ECO:0000256" key="2">
    <source>
        <dbReference type="SAM" id="MobiDB-lite"/>
    </source>
</evidence>
<dbReference type="NCBIfam" id="TIGR03557">
    <property type="entry name" value="F420_G6P_family"/>
    <property type="match status" value="1"/>
</dbReference>
<proteinExistence type="predicted"/>
<feature type="region of interest" description="Disordered" evidence="2">
    <location>
        <begin position="203"/>
        <end position="231"/>
    </location>
</feature>
<organism evidence="4 5">
    <name type="scientific">Streptomyces iconiensis</name>
    <dbReference type="NCBI Taxonomy" id="1384038"/>
    <lineage>
        <taxon>Bacteria</taxon>
        <taxon>Bacillati</taxon>
        <taxon>Actinomycetota</taxon>
        <taxon>Actinomycetes</taxon>
        <taxon>Kitasatosporales</taxon>
        <taxon>Streptomycetaceae</taxon>
        <taxon>Streptomyces</taxon>
    </lineage>
</organism>
<dbReference type="EMBL" id="JANCPR020000007">
    <property type="protein sequence ID" value="MDJ1132197.1"/>
    <property type="molecule type" value="Genomic_DNA"/>
</dbReference>
<dbReference type="GO" id="GO:0016491">
    <property type="term" value="F:oxidoreductase activity"/>
    <property type="evidence" value="ECO:0007669"/>
    <property type="project" value="UniProtKB-KW"/>
</dbReference>
<evidence type="ECO:0000259" key="3">
    <source>
        <dbReference type="Pfam" id="PF00296"/>
    </source>
</evidence>
<dbReference type="InterPro" id="IPR019945">
    <property type="entry name" value="F420_G6P_DH-rel"/>
</dbReference>
<dbReference type="InterPro" id="IPR011251">
    <property type="entry name" value="Luciferase-like_dom"/>
</dbReference>